<reference evidence="1" key="1">
    <citation type="submission" date="2023-04" db="EMBL/GenBank/DDBJ databases">
        <title>A chromosome-level genome assembly of the parasitoid wasp Eretmocerus hayati.</title>
        <authorList>
            <person name="Zhong Y."/>
            <person name="Liu S."/>
            <person name="Liu Y."/>
        </authorList>
    </citation>
    <scope>NUCLEOTIDE SEQUENCE</scope>
    <source>
        <strain evidence="1">ZJU_SS_LIU_2023</strain>
    </source>
</reference>
<dbReference type="EMBL" id="CM056744">
    <property type="protein sequence ID" value="KAJ8666110.1"/>
    <property type="molecule type" value="Genomic_DNA"/>
</dbReference>
<protein>
    <submittedName>
        <fullName evidence="1">Uncharacterized protein</fullName>
    </submittedName>
</protein>
<organism evidence="1 2">
    <name type="scientific">Eretmocerus hayati</name>
    <dbReference type="NCBI Taxonomy" id="131215"/>
    <lineage>
        <taxon>Eukaryota</taxon>
        <taxon>Metazoa</taxon>
        <taxon>Ecdysozoa</taxon>
        <taxon>Arthropoda</taxon>
        <taxon>Hexapoda</taxon>
        <taxon>Insecta</taxon>
        <taxon>Pterygota</taxon>
        <taxon>Neoptera</taxon>
        <taxon>Endopterygota</taxon>
        <taxon>Hymenoptera</taxon>
        <taxon>Apocrita</taxon>
        <taxon>Proctotrupomorpha</taxon>
        <taxon>Chalcidoidea</taxon>
        <taxon>Aphelinidae</taxon>
        <taxon>Aphelininae</taxon>
        <taxon>Eretmocerus</taxon>
    </lineage>
</organism>
<accession>A0ACC2N4K6</accession>
<evidence type="ECO:0000313" key="1">
    <source>
        <dbReference type="EMBL" id="KAJ8666110.1"/>
    </source>
</evidence>
<proteinExistence type="predicted"/>
<sequence>MKHIRQDHVPIPQVTPTNDQIQAGVIKAKKRSLPASESLKSSSCKTVASEYQHRSEIKELKESVFDSSCKMMTSLKISSKFNHSGLSIIAHRTENLLSEISNAGQSALTNFLVSLNVDMTPQVNSFMKSFRFDDSIGKLSTQKSQSQAMEKFYKQVASLEYPLGYRLEGRSNKLLQRPEYIRVYETFQYVSVIKTLELVLPHEEIRKGIASEQKSTDVNNKLGNKVRAHKIGMFYFVIQNLPKHLNSLLGGIHVLGIACTADIAKYGVHKILEPFFNDLKKLESNEGVPLKFGQGEYVLRATISAICGDGLAAHQLFNLKGSGVSRFCRLCLISRDEFHKDINCSSISRTRENYSEQLKILERQKTKGDLEEKKTEYGLNGDCAFHQSKYFHFTECKVFDRMHDILEGSAQLTLKCVIYHFIHDKNCKLTINMLNNRIDPYDYGFTDIKDKPSSSFDQTQFRDVEDHKVRQTAAQTWCLMRIFPFLVSDLGDGDNEHLRLILLQNRIIEPIFPPITSKSLLPYLRETILDFNRLFKKLFSHVSPINELHHILHYCECILFSGPSRFHNCFRFGAKHREFTKYGSVCQNYKNIPKSMISLAQTKQSAVWGGQKLELKSFGYAQEIDGDALLKMSKENLEDLGIKAGPRIKLLEIIRKASPTILAVGHELPTQLSFGSNIDQNTMRDLVNLKDHSMLTSDDSGLSSLRDSTGASDVNDEGINDEVELPITLLTNLFTLKGRKWITEWLAEQSDKQLNLLESLDDHALEDGERRLFVQVVVDQFIKANDNDYHPDCSLTEQLAEDIVVFFPKQRIAHPHQGHVSIRTFYNNIITFKSGYGFALY</sequence>
<gene>
    <name evidence="1" type="ORF">QAD02_007772</name>
</gene>
<keyword evidence="2" id="KW-1185">Reference proteome</keyword>
<name>A0ACC2N4K6_9HYME</name>
<evidence type="ECO:0000313" key="2">
    <source>
        <dbReference type="Proteomes" id="UP001239111"/>
    </source>
</evidence>
<comment type="caution">
    <text evidence="1">The sequence shown here is derived from an EMBL/GenBank/DDBJ whole genome shotgun (WGS) entry which is preliminary data.</text>
</comment>
<dbReference type="Proteomes" id="UP001239111">
    <property type="component" value="Chromosome 4"/>
</dbReference>